<comment type="caution">
    <text evidence="6">The sequence shown here is derived from an EMBL/GenBank/DDBJ whole genome shotgun (WGS) entry which is preliminary data.</text>
</comment>
<feature type="region of interest" description="Disordered" evidence="5">
    <location>
        <begin position="23"/>
        <end position="55"/>
    </location>
</feature>
<dbReference type="InterPro" id="IPR050209">
    <property type="entry name" value="Rab_GTPases_membrane_traffic"/>
</dbReference>
<dbReference type="PROSITE" id="PS51419">
    <property type="entry name" value="RAB"/>
    <property type="match status" value="1"/>
</dbReference>
<dbReference type="SMART" id="SM00173">
    <property type="entry name" value="RAS"/>
    <property type="match status" value="1"/>
</dbReference>
<proteinExistence type="inferred from homology"/>
<protein>
    <submittedName>
        <fullName evidence="6">Ras-related protein RABB1c</fullName>
    </submittedName>
</protein>
<evidence type="ECO:0000313" key="6">
    <source>
        <dbReference type="EMBL" id="RLM69909.1"/>
    </source>
</evidence>
<dbReference type="PANTHER" id="PTHR47979">
    <property type="entry name" value="DRAB11-RELATED"/>
    <property type="match status" value="1"/>
</dbReference>
<dbReference type="Gene3D" id="3.40.50.300">
    <property type="entry name" value="P-loop containing nucleotide triphosphate hydrolases"/>
    <property type="match status" value="1"/>
</dbReference>
<dbReference type="NCBIfam" id="TIGR00231">
    <property type="entry name" value="small_GTP"/>
    <property type="match status" value="1"/>
</dbReference>
<evidence type="ECO:0000256" key="4">
    <source>
        <dbReference type="ARBA" id="ARBA00023136"/>
    </source>
</evidence>
<dbReference type="InterPro" id="IPR001806">
    <property type="entry name" value="Small_GTPase"/>
</dbReference>
<dbReference type="OrthoDB" id="9989112at2759"/>
<dbReference type="GO" id="GO:0005525">
    <property type="term" value="F:GTP binding"/>
    <property type="evidence" value="ECO:0007669"/>
    <property type="project" value="InterPro"/>
</dbReference>
<keyword evidence="4" id="KW-0472">Membrane</keyword>
<dbReference type="SMART" id="SM00176">
    <property type="entry name" value="RAN"/>
    <property type="match status" value="1"/>
</dbReference>
<reference evidence="7" key="1">
    <citation type="journal article" date="2019" name="Nat. Commun.">
        <title>The genome of broomcorn millet.</title>
        <authorList>
            <person name="Zou C."/>
            <person name="Miki D."/>
            <person name="Li D."/>
            <person name="Tang Q."/>
            <person name="Xiao L."/>
            <person name="Rajput S."/>
            <person name="Deng P."/>
            <person name="Jia W."/>
            <person name="Huang R."/>
            <person name="Zhang M."/>
            <person name="Sun Y."/>
            <person name="Hu J."/>
            <person name="Fu X."/>
            <person name="Schnable P.S."/>
            <person name="Li F."/>
            <person name="Zhang H."/>
            <person name="Feng B."/>
            <person name="Zhu X."/>
            <person name="Liu R."/>
            <person name="Schnable J.C."/>
            <person name="Zhu J.-K."/>
            <person name="Zhang H."/>
        </authorList>
    </citation>
    <scope>NUCLEOTIDE SEQUENCE [LARGE SCALE GENOMIC DNA]</scope>
</reference>
<dbReference type="SUPFAM" id="SSF52540">
    <property type="entry name" value="P-loop containing nucleoside triphosphate hydrolases"/>
    <property type="match status" value="1"/>
</dbReference>
<evidence type="ECO:0000313" key="7">
    <source>
        <dbReference type="Proteomes" id="UP000275267"/>
    </source>
</evidence>
<dbReference type="GO" id="GO:0003924">
    <property type="term" value="F:GTPase activity"/>
    <property type="evidence" value="ECO:0007669"/>
    <property type="project" value="InterPro"/>
</dbReference>
<dbReference type="InterPro" id="IPR027417">
    <property type="entry name" value="P-loop_NTPase"/>
</dbReference>
<dbReference type="GO" id="GO:0012505">
    <property type="term" value="C:endomembrane system"/>
    <property type="evidence" value="ECO:0007669"/>
    <property type="project" value="UniProtKB-SubCell"/>
</dbReference>
<evidence type="ECO:0000256" key="2">
    <source>
        <dbReference type="ARBA" id="ARBA00006270"/>
    </source>
</evidence>
<name>A0A3L6Q4S8_PANMI</name>
<dbReference type="AlphaFoldDB" id="A0A3L6Q4S8"/>
<dbReference type="EMBL" id="PQIB02000014">
    <property type="protein sequence ID" value="RLM69909.1"/>
    <property type="molecule type" value="Genomic_DNA"/>
</dbReference>
<organism evidence="6 7">
    <name type="scientific">Panicum miliaceum</name>
    <name type="common">Proso millet</name>
    <name type="synonym">Broomcorn millet</name>
    <dbReference type="NCBI Taxonomy" id="4540"/>
    <lineage>
        <taxon>Eukaryota</taxon>
        <taxon>Viridiplantae</taxon>
        <taxon>Streptophyta</taxon>
        <taxon>Embryophyta</taxon>
        <taxon>Tracheophyta</taxon>
        <taxon>Spermatophyta</taxon>
        <taxon>Magnoliopsida</taxon>
        <taxon>Liliopsida</taxon>
        <taxon>Poales</taxon>
        <taxon>Poaceae</taxon>
        <taxon>PACMAD clade</taxon>
        <taxon>Panicoideae</taxon>
        <taxon>Panicodae</taxon>
        <taxon>Paniceae</taxon>
        <taxon>Panicinae</taxon>
        <taxon>Panicum</taxon>
        <taxon>Panicum sect. Panicum</taxon>
    </lineage>
</organism>
<dbReference type="PROSITE" id="PS51420">
    <property type="entry name" value="RHO"/>
    <property type="match status" value="1"/>
</dbReference>
<evidence type="ECO:0000256" key="3">
    <source>
        <dbReference type="ARBA" id="ARBA00022741"/>
    </source>
</evidence>
<comment type="subcellular location">
    <subcellularLocation>
        <location evidence="1">Endomembrane system</location>
    </subcellularLocation>
</comment>
<sequence length="275" mass="30396">MRVQHDGRQLIKNANYSLLSLRSPRSSRRRRRLADSEGNDFASPGRPPSGVAAVDRDAGDAKMSSAYVYGFKCIVIGDTGVGKSCLLLQFTDKRFRPGHDLTIGVEYGARIVPVDGMPTKIQIWDTAGQEAFRSITRSYYRGAAAVVLVYDITRRETFNHVASWLEDAKQLASPHLTMVLVGNKCDLSNRRSVSYEEGERFAMEHGMIFMEASAKTAQNVEEAFTTAARIVIKKIKDRVIDGSGTYIVSLYLMQSGTKIIPDPDGMPSKASRCCS</sequence>
<dbReference type="InterPro" id="IPR005225">
    <property type="entry name" value="Small_GTP-bd"/>
</dbReference>
<dbReference type="PRINTS" id="PR00449">
    <property type="entry name" value="RASTRNSFRMNG"/>
</dbReference>
<gene>
    <name evidence="6" type="ORF">C2845_PM17G06610</name>
</gene>
<comment type="similarity">
    <text evidence="2">Belongs to the small GTPase superfamily. Rab family.</text>
</comment>
<keyword evidence="3" id="KW-0547">Nucleotide-binding</keyword>
<dbReference type="Proteomes" id="UP000275267">
    <property type="component" value="Unassembled WGS sequence"/>
</dbReference>
<keyword evidence="7" id="KW-1185">Reference proteome</keyword>
<evidence type="ECO:0000256" key="1">
    <source>
        <dbReference type="ARBA" id="ARBA00004308"/>
    </source>
</evidence>
<dbReference type="SMART" id="SM00174">
    <property type="entry name" value="RHO"/>
    <property type="match status" value="1"/>
</dbReference>
<dbReference type="STRING" id="4540.A0A3L6Q4S8"/>
<dbReference type="SMART" id="SM00175">
    <property type="entry name" value="RAB"/>
    <property type="match status" value="1"/>
</dbReference>
<dbReference type="PROSITE" id="PS51421">
    <property type="entry name" value="RAS"/>
    <property type="match status" value="1"/>
</dbReference>
<accession>A0A3L6Q4S8</accession>
<dbReference type="FunFam" id="3.40.50.300:FF:000586">
    <property type="entry name" value="Rab family GTPase"/>
    <property type="match status" value="1"/>
</dbReference>
<dbReference type="Pfam" id="PF00071">
    <property type="entry name" value="Ras"/>
    <property type="match status" value="1"/>
</dbReference>
<evidence type="ECO:0000256" key="5">
    <source>
        <dbReference type="SAM" id="MobiDB-lite"/>
    </source>
</evidence>